<accession>A0A653LD72</accession>
<evidence type="ECO:0000313" key="2">
    <source>
        <dbReference type="Proteomes" id="UP000439123"/>
    </source>
</evidence>
<dbReference type="Proteomes" id="UP000439123">
    <property type="component" value="Unassembled WGS sequence"/>
</dbReference>
<gene>
    <name evidence="1" type="ORF">AERO8C_70684</name>
</gene>
<protein>
    <submittedName>
        <fullName evidence="1">Uncharacterized protein</fullName>
    </submittedName>
</protein>
<dbReference type="EMBL" id="CABWLC010000020">
    <property type="protein sequence ID" value="VXA89055.1"/>
    <property type="molecule type" value="Genomic_DNA"/>
</dbReference>
<evidence type="ECO:0000313" key="1">
    <source>
        <dbReference type="EMBL" id="VXA89055.1"/>
    </source>
</evidence>
<name>A0A653LD72_AERVE</name>
<proteinExistence type="predicted"/>
<sequence>MTIEHSPSLSYRYKTGSVSLIESVANRKVLLQPARITPAPGTGMSLATSSSLRLPPMTTRDRLTCKKHKAGHKFKSF</sequence>
<dbReference type="AlphaFoldDB" id="A0A653LD72"/>
<reference evidence="1 2" key="1">
    <citation type="submission" date="2019-10" db="EMBL/GenBank/DDBJ databases">
        <authorList>
            <person name="Karimi E."/>
        </authorList>
    </citation>
    <scope>NUCLEOTIDE SEQUENCE [LARGE SCALE GENOMIC DNA]</scope>
    <source>
        <strain evidence="1">Aeromonas sp. 8C</strain>
    </source>
</reference>
<organism evidence="1 2">
    <name type="scientific">Aeromonas veronii</name>
    <dbReference type="NCBI Taxonomy" id="654"/>
    <lineage>
        <taxon>Bacteria</taxon>
        <taxon>Pseudomonadati</taxon>
        <taxon>Pseudomonadota</taxon>
        <taxon>Gammaproteobacteria</taxon>
        <taxon>Aeromonadales</taxon>
        <taxon>Aeromonadaceae</taxon>
        <taxon>Aeromonas</taxon>
    </lineage>
</organism>